<protein>
    <recommendedName>
        <fullName evidence="8">Magnesium transport protein CorA</fullName>
    </recommendedName>
</protein>
<dbReference type="OrthoDB" id="9803416at2"/>
<keyword evidence="7 8" id="KW-0472">Membrane</keyword>
<dbReference type="PANTHER" id="PTHR46494">
    <property type="entry name" value="CORA FAMILY METAL ION TRANSPORTER (EUROFUNG)"/>
    <property type="match status" value="1"/>
</dbReference>
<evidence type="ECO:0000313" key="11">
    <source>
        <dbReference type="Proteomes" id="UP000182517"/>
    </source>
</evidence>
<evidence type="ECO:0000256" key="3">
    <source>
        <dbReference type="ARBA" id="ARBA00022448"/>
    </source>
</evidence>
<dbReference type="KEGG" id="pef:A7E78_11180"/>
<dbReference type="EMBL" id="CP015519">
    <property type="protein sequence ID" value="APG28362.1"/>
    <property type="molecule type" value="Genomic_DNA"/>
</dbReference>
<keyword evidence="6 8" id="KW-1133">Transmembrane helix</keyword>
<keyword evidence="5 8" id="KW-0812">Transmembrane</keyword>
<feature type="transmembrane region" description="Helical" evidence="8">
    <location>
        <begin position="345"/>
        <end position="365"/>
    </location>
</feature>
<gene>
    <name evidence="8" type="primary">corA</name>
    <name evidence="10" type="ORF">A7E78_11180</name>
</gene>
<dbReference type="SUPFAM" id="SSF144083">
    <property type="entry name" value="Magnesium transport protein CorA, transmembrane region"/>
    <property type="match status" value="1"/>
</dbReference>
<evidence type="ECO:0000256" key="5">
    <source>
        <dbReference type="ARBA" id="ARBA00022692"/>
    </source>
</evidence>
<dbReference type="PANTHER" id="PTHR46494:SF1">
    <property type="entry name" value="CORA FAMILY METAL ION TRANSPORTER (EUROFUNG)"/>
    <property type="match status" value="1"/>
</dbReference>
<dbReference type="Proteomes" id="UP000182517">
    <property type="component" value="Chromosome"/>
</dbReference>
<evidence type="ECO:0000256" key="9">
    <source>
        <dbReference type="SAM" id="MobiDB-lite"/>
    </source>
</evidence>
<dbReference type="SUPFAM" id="SSF143865">
    <property type="entry name" value="CorA soluble domain-like"/>
    <property type="match status" value="1"/>
</dbReference>
<dbReference type="NCBIfam" id="TIGR00383">
    <property type="entry name" value="corA"/>
    <property type="match status" value="1"/>
</dbReference>
<comment type="subcellular location">
    <subcellularLocation>
        <location evidence="1">Cell membrane</location>
        <topology evidence="1">Multi-pass membrane protein</topology>
    </subcellularLocation>
    <subcellularLocation>
        <location evidence="8">Membrane</location>
        <topology evidence="8">Multi-pass membrane protein</topology>
    </subcellularLocation>
</comment>
<dbReference type="InterPro" id="IPR004488">
    <property type="entry name" value="Mg/Co-transport_prot_CorA"/>
</dbReference>
<dbReference type="FunFam" id="1.20.58.340:FF:000012">
    <property type="entry name" value="Magnesium transport protein CorA"/>
    <property type="match status" value="1"/>
</dbReference>
<keyword evidence="11" id="KW-1185">Reference proteome</keyword>
<dbReference type="Gene3D" id="3.30.460.20">
    <property type="entry name" value="CorA soluble domain-like"/>
    <property type="match status" value="1"/>
</dbReference>
<evidence type="ECO:0000256" key="8">
    <source>
        <dbReference type="RuleBase" id="RU362010"/>
    </source>
</evidence>
<feature type="region of interest" description="Disordered" evidence="9">
    <location>
        <begin position="1"/>
        <end position="34"/>
    </location>
</feature>
<proteinExistence type="inferred from homology"/>
<evidence type="ECO:0000256" key="4">
    <source>
        <dbReference type="ARBA" id="ARBA00022475"/>
    </source>
</evidence>
<dbReference type="GO" id="GO:0015095">
    <property type="term" value="F:magnesium ion transmembrane transporter activity"/>
    <property type="evidence" value="ECO:0007669"/>
    <property type="project" value="UniProtKB-UniRule"/>
</dbReference>
<feature type="transmembrane region" description="Helical" evidence="8">
    <location>
        <begin position="313"/>
        <end position="333"/>
    </location>
</feature>
<dbReference type="STRING" id="1842532.A7E78_11180"/>
<keyword evidence="3 8" id="KW-0813">Transport</keyword>
<dbReference type="GO" id="GO:0005886">
    <property type="term" value="C:plasma membrane"/>
    <property type="evidence" value="ECO:0007669"/>
    <property type="project" value="UniProtKB-SubCell"/>
</dbReference>
<dbReference type="GO" id="GO:0000287">
    <property type="term" value="F:magnesium ion binding"/>
    <property type="evidence" value="ECO:0007669"/>
    <property type="project" value="TreeGrafter"/>
</dbReference>
<name>A0A1L3GQZ3_9BACT</name>
<keyword evidence="8" id="KW-0406">Ion transport</keyword>
<dbReference type="Gene3D" id="1.20.58.340">
    <property type="entry name" value="Magnesium transport protein CorA, transmembrane region"/>
    <property type="match status" value="2"/>
</dbReference>
<sequence>MARASNGRQSSKTKKTLRKKLLPKTSHKAGRPPGTLVHIGKVPTAAADIRRIEYNPQHMTDQVISSPLDCRPSAETTMVSWINVNGLHDLPLLEKVGVNFTLHPLVLEDIVNTEHRPKFEDFDSYLFIVLKMLHYDIPSAEIHTEQVSFVLTPNTVLSFQEKQGDVFEGVRERLRNNKGRIRKMGSDYLAYALLDSVVDSYFVILEQIGEQVELLEEELVSRPTPETLNKIHHFKREMILLRKAVWPLRELIGGMQRNESALVTDATGIFLRDVYDHTIQILDTVETFRDVLSGLLDLYLSIISNRMNEVMKVLTIIATIFIPLTFIAGIYGMNFDHIPELHWRWSYPALWLIMLTVGGIMIYYFKRKRWL</sequence>
<reference evidence="10 11" key="1">
    <citation type="journal article" date="2017" name="Genome Announc.">
        <title>Complete Genome Sequences of Two Acetylene-Fermenting Pelobacter acetylenicus Strains.</title>
        <authorList>
            <person name="Sutton J.M."/>
            <person name="Baesman S.M."/>
            <person name="Fierst J.L."/>
            <person name="Poret-Peterson A.T."/>
            <person name="Oremland R.S."/>
            <person name="Dunlap D.S."/>
            <person name="Akob D.M."/>
        </authorList>
    </citation>
    <scope>NUCLEOTIDE SEQUENCE [LARGE SCALE GENOMIC DNA]</scope>
    <source>
        <strain evidence="10 11">SFB93</strain>
    </source>
</reference>
<comment type="function">
    <text evidence="8">Mediates influx of magnesium ions.</text>
</comment>
<organism evidence="10 11">
    <name type="scientific">Syntrophotalea acetylenivorans</name>
    <dbReference type="NCBI Taxonomy" id="1842532"/>
    <lineage>
        <taxon>Bacteria</taxon>
        <taxon>Pseudomonadati</taxon>
        <taxon>Thermodesulfobacteriota</taxon>
        <taxon>Desulfuromonadia</taxon>
        <taxon>Desulfuromonadales</taxon>
        <taxon>Syntrophotaleaceae</taxon>
        <taxon>Syntrophotalea</taxon>
    </lineage>
</organism>
<evidence type="ECO:0000256" key="6">
    <source>
        <dbReference type="ARBA" id="ARBA00022989"/>
    </source>
</evidence>
<keyword evidence="4 8" id="KW-1003">Cell membrane</keyword>
<accession>A0A1L3GQZ3</accession>
<dbReference type="GO" id="GO:0015087">
    <property type="term" value="F:cobalt ion transmembrane transporter activity"/>
    <property type="evidence" value="ECO:0007669"/>
    <property type="project" value="UniProtKB-UniRule"/>
</dbReference>
<dbReference type="InterPro" id="IPR045861">
    <property type="entry name" value="CorA_cytoplasmic_dom"/>
</dbReference>
<dbReference type="InterPro" id="IPR002523">
    <property type="entry name" value="MgTranspt_CorA/ZnTranspt_ZntB"/>
</dbReference>
<evidence type="ECO:0000256" key="2">
    <source>
        <dbReference type="ARBA" id="ARBA00009765"/>
    </source>
</evidence>
<dbReference type="GO" id="GO:0050897">
    <property type="term" value="F:cobalt ion binding"/>
    <property type="evidence" value="ECO:0007669"/>
    <property type="project" value="TreeGrafter"/>
</dbReference>
<feature type="compositionally biased region" description="Basic residues" evidence="9">
    <location>
        <begin position="11"/>
        <end position="30"/>
    </location>
</feature>
<dbReference type="Pfam" id="PF01544">
    <property type="entry name" value="CorA"/>
    <property type="match status" value="1"/>
</dbReference>
<dbReference type="CDD" id="cd12828">
    <property type="entry name" value="TmCorA-like_1"/>
    <property type="match status" value="1"/>
</dbReference>
<evidence type="ECO:0000313" key="10">
    <source>
        <dbReference type="EMBL" id="APG28362.1"/>
    </source>
</evidence>
<comment type="similarity">
    <text evidence="2 8">Belongs to the CorA metal ion transporter (MIT) (TC 1.A.35) family.</text>
</comment>
<dbReference type="AlphaFoldDB" id="A0A1L3GQZ3"/>
<keyword evidence="8" id="KW-0460">Magnesium</keyword>
<dbReference type="RefSeq" id="WP_072284392.1">
    <property type="nucleotide sequence ID" value="NZ_CP015519.1"/>
</dbReference>
<evidence type="ECO:0000256" key="1">
    <source>
        <dbReference type="ARBA" id="ARBA00004651"/>
    </source>
</evidence>
<dbReference type="InterPro" id="IPR045863">
    <property type="entry name" value="CorA_TM1_TM2"/>
</dbReference>
<evidence type="ECO:0000256" key="7">
    <source>
        <dbReference type="ARBA" id="ARBA00023136"/>
    </source>
</evidence>